<keyword evidence="4" id="KW-1185">Reference proteome</keyword>
<protein>
    <recommendedName>
        <fullName evidence="1">Decapping nuclease</fullName>
        <ecNumber evidence="1">3.6.1.-</ecNumber>
    </recommendedName>
</protein>
<dbReference type="GO" id="GO:0005634">
    <property type="term" value="C:nucleus"/>
    <property type="evidence" value="ECO:0000318"/>
    <property type="project" value="GO_Central"/>
</dbReference>
<dbReference type="InterPro" id="IPR039039">
    <property type="entry name" value="RAI1-like_fam"/>
</dbReference>
<organism evidence="3 4">
    <name type="scientific">Pristionchus pacificus</name>
    <name type="common">Parasitic nematode worm</name>
    <dbReference type="NCBI Taxonomy" id="54126"/>
    <lineage>
        <taxon>Eukaryota</taxon>
        <taxon>Metazoa</taxon>
        <taxon>Ecdysozoa</taxon>
        <taxon>Nematoda</taxon>
        <taxon>Chromadorea</taxon>
        <taxon>Rhabditida</taxon>
        <taxon>Rhabditina</taxon>
        <taxon>Diplogasteromorpha</taxon>
        <taxon>Diplogasteroidea</taxon>
        <taxon>Neodiplogasteridae</taxon>
        <taxon>Pristionchus</taxon>
    </lineage>
</organism>
<keyword evidence="1" id="KW-0539">Nucleus</keyword>
<dbReference type="PANTHER" id="PTHR12395">
    <property type="entry name" value="DOM-3 RELATED"/>
    <property type="match status" value="1"/>
</dbReference>
<dbReference type="Proteomes" id="UP000005239">
    <property type="component" value="Unassembled WGS sequence"/>
</dbReference>
<dbReference type="GO" id="GO:0005829">
    <property type="term" value="C:cytosol"/>
    <property type="evidence" value="ECO:0000318"/>
    <property type="project" value="GO_Central"/>
</dbReference>
<dbReference type="GO" id="GO:0000166">
    <property type="term" value="F:nucleotide binding"/>
    <property type="evidence" value="ECO:0007669"/>
    <property type="project" value="UniProtKB-KW"/>
</dbReference>
<comment type="cofactor">
    <cofactor evidence="1">
        <name>a divalent metal cation</name>
        <dbReference type="ChEBI" id="CHEBI:60240"/>
    </cofactor>
</comment>
<dbReference type="GO" id="GO:0003723">
    <property type="term" value="F:RNA binding"/>
    <property type="evidence" value="ECO:0007669"/>
    <property type="project" value="UniProtKB-KW"/>
</dbReference>
<sequence>MSKDQIKIRKYFYRDRKGILDNKRTISELSIRKGKVNLDRRNARYLVEENIREDANYDLKVGLREYYEESDSDEEPEEVVNGVEEAETTCCTFCAWACSQPQKSLKAVSWRKNDYGNPPYPVLPMNATRRACLMTTVFGGADFVTYRTLIRDIAKTIITHRPYRPNEEKQKPIQCDSLDEVVFHSIYRNKYIKPWAGIAMKAGDVIIIREDDESPFLDDCEEYSEDEEEDEEDEEDKEEEEEEKKEMTDGERLVTNLNEMKRNEIRQRAYSGFKFQQYMTSEEPEGKATPEKRLRIRSFLVNEPIELKSTFAEGFCSKIHTFLHCNFGNMETFVTGQRDENYITTRAFERKTSHLKNDFTGYEGDSQADEQCFSFLYDVLSMTKQVLSRAKACRFVYMPKSGIIQFEPITIKEARKRGHDFPEEFKSRFDVYYS</sequence>
<evidence type="ECO:0000256" key="2">
    <source>
        <dbReference type="SAM" id="MobiDB-lite"/>
    </source>
</evidence>
<dbReference type="GO" id="GO:0034353">
    <property type="term" value="F:mRNA 5'-diphosphatase activity"/>
    <property type="evidence" value="ECO:0000318"/>
    <property type="project" value="GO_Central"/>
</dbReference>
<comment type="subcellular location">
    <subcellularLocation>
        <location evidence="1">Nucleus</location>
    </subcellularLocation>
</comment>
<keyword evidence="1" id="KW-0540">Nuclease</keyword>
<accession>A0A8R1YFP6</accession>
<reference evidence="4" key="1">
    <citation type="journal article" date="2008" name="Nat. Genet.">
        <title>The Pristionchus pacificus genome provides a unique perspective on nematode lifestyle and parasitism.</title>
        <authorList>
            <person name="Dieterich C."/>
            <person name="Clifton S.W."/>
            <person name="Schuster L.N."/>
            <person name="Chinwalla A."/>
            <person name="Delehaunty K."/>
            <person name="Dinkelacker I."/>
            <person name="Fulton L."/>
            <person name="Fulton R."/>
            <person name="Godfrey J."/>
            <person name="Minx P."/>
            <person name="Mitreva M."/>
            <person name="Roeseler W."/>
            <person name="Tian H."/>
            <person name="Witte H."/>
            <person name="Yang S.P."/>
            <person name="Wilson R.K."/>
            <person name="Sommer R.J."/>
        </authorList>
    </citation>
    <scope>NUCLEOTIDE SEQUENCE [LARGE SCALE GENOMIC DNA]</scope>
    <source>
        <strain evidence="4">PS312</strain>
    </source>
</reference>
<keyword evidence="1" id="KW-0694">RNA-binding</keyword>
<keyword evidence="1" id="KW-0479">Metal-binding</keyword>
<evidence type="ECO:0000313" key="3">
    <source>
        <dbReference type="EnsemblMetazoa" id="PPA15831.1"/>
    </source>
</evidence>
<keyword evidence="1" id="KW-0547">Nucleotide-binding</keyword>
<name>A0A2A6BD13_PRIPA</name>
<feature type="compositionally biased region" description="Acidic residues" evidence="2">
    <location>
        <begin position="217"/>
        <end position="243"/>
    </location>
</feature>
<dbReference type="GO" id="GO:0110155">
    <property type="term" value="P:NAD-cap decapping"/>
    <property type="evidence" value="ECO:0000318"/>
    <property type="project" value="GO_Central"/>
</dbReference>
<dbReference type="AlphaFoldDB" id="A0A2A6BD13"/>
<comment type="similarity">
    <text evidence="1">Belongs to the DXO/Dom3Z family.</text>
</comment>
<dbReference type="EC" id="3.6.1.-" evidence="1"/>
<keyword evidence="1" id="KW-0378">Hydrolase</keyword>
<dbReference type="PANTHER" id="PTHR12395:SF9">
    <property type="entry name" value="DECAPPING AND EXORIBONUCLEASE PROTEIN"/>
    <property type="match status" value="1"/>
</dbReference>
<dbReference type="GO" id="GO:0004518">
    <property type="term" value="F:nuclease activity"/>
    <property type="evidence" value="ECO:0007669"/>
    <property type="project" value="UniProtKB-KW"/>
</dbReference>
<dbReference type="GO" id="GO:0046872">
    <property type="term" value="F:metal ion binding"/>
    <property type="evidence" value="ECO:0007669"/>
    <property type="project" value="UniProtKB-KW"/>
</dbReference>
<feature type="region of interest" description="Disordered" evidence="2">
    <location>
        <begin position="217"/>
        <end position="256"/>
    </location>
</feature>
<comment type="function">
    <text evidence="1">Decapping enzyme for NAD-capped RNAs: specifically hydrolyzes the nicotinamide adenine dinucleotide (NAD) cap from a subset of RNAs by removing the entire NAD moiety from the 5'-end of an NAD-capped RNA.</text>
</comment>
<evidence type="ECO:0000256" key="1">
    <source>
        <dbReference type="RuleBase" id="RU367113"/>
    </source>
</evidence>
<gene>
    <name evidence="3" type="primary">WBGene00105385</name>
</gene>
<dbReference type="GO" id="GO:0000956">
    <property type="term" value="P:nuclear-transcribed mRNA catabolic process"/>
    <property type="evidence" value="ECO:0000318"/>
    <property type="project" value="GO_Central"/>
</dbReference>
<accession>A0A2A6BD13</accession>
<evidence type="ECO:0000313" key="4">
    <source>
        <dbReference type="Proteomes" id="UP000005239"/>
    </source>
</evidence>
<proteinExistence type="inferred from homology"/>
<dbReference type="EnsemblMetazoa" id="PPA15831.1">
    <property type="protein sequence ID" value="PPA15831.1"/>
    <property type="gene ID" value="WBGene00105385"/>
</dbReference>
<reference evidence="3" key="2">
    <citation type="submission" date="2022-06" db="UniProtKB">
        <authorList>
            <consortium name="EnsemblMetazoa"/>
        </authorList>
    </citation>
    <scope>IDENTIFICATION</scope>
    <source>
        <strain evidence="3">PS312</strain>
    </source>
</reference>